<gene>
    <name evidence="2" type="ORF">DCF15_07500</name>
</gene>
<feature type="region of interest" description="Disordered" evidence="1">
    <location>
        <begin position="229"/>
        <end position="252"/>
    </location>
</feature>
<dbReference type="Proteomes" id="UP000249794">
    <property type="component" value="Unassembled WGS sequence"/>
</dbReference>
<reference evidence="3" key="1">
    <citation type="submission" date="2018-04" db="EMBL/GenBank/DDBJ databases">
        <authorList>
            <person name="Cornet L."/>
        </authorList>
    </citation>
    <scope>NUCLEOTIDE SEQUENCE [LARGE SCALE GENOMIC DNA]</scope>
</reference>
<dbReference type="AlphaFoldDB" id="A0A2W4ZG71"/>
<dbReference type="EMBL" id="QBMP01000056">
    <property type="protein sequence ID" value="PZO57175.1"/>
    <property type="molecule type" value="Genomic_DNA"/>
</dbReference>
<evidence type="ECO:0000256" key="1">
    <source>
        <dbReference type="SAM" id="MobiDB-lite"/>
    </source>
</evidence>
<sequence length="831" mass="95021">MKQSTTAQAHILVSTLLEASQTSDISEKLTEGLQALRAEVDVVAISKAFGASTVIRKLRLSRKPVVKQVELHQKDGYVYWKEHSIGSVAVLYKTPIPGELQARLAVESTTERFLEYLRKVHHIAVLEESDRHIRLFIPGEGKRDFQQLWRSFIEEVAFSVYGNNRYQLPGLLQTFVLMMNSVTLADRGFSTLDIPIVTQEQADVMAALYYAVFKNTYTRQKERRKKIERNVQELSNSELSENDRSKTEKEIARDEEMQAKEADKYAKNFQKFVISMFQEQKLLWQELRQHEAELNDESLTAKEKKAVQKKRDKVSGKVIFTEVFVQNRLLTVEQADKNPFAFIHSDEGLNPQLFSRIQKISESFTKTATDQISAVKGDIFAKCVLEMYRLLDTSEYATLPPLLTEQPMLGEVRSAGDDSKEFCYGCGCAISKAEPSWKAARFMFERPYQRRQSSANEGQPMMCSSCAALSFISPLKVSDKSIILRLDSQIQPDGTSEASEQKLKDYIRMLASKEVHLCAGRYIVLTADSVSKNGKDVHASKKLGQLQYSLAKIAATFPLDVLQSFNFSLFIQSSEPIRLSSRDLIFIKGVMEGYYQPVILPKQEINTPLGEAIRYVQQDLPYLAEYTLLSRAPAIPNSYELERVREIYWQTFKQNIGNMTGDNMEGRAKLYQDVAAMTGILYPFAKTLDRATKATEPKEKEKEQKDIDREVSKLIEQVTDATSFCYYATLGVDKTVQAFFYKERNNHFIYQQAKDLLSKLGIEGRETVDEAKNATRLQLYADDISKVYAHFASEGEYESEREWKELTYQLKLSLYTRFPKLVRKIKTTGDK</sequence>
<accession>A0A2W4ZG71</accession>
<reference evidence="2 3" key="2">
    <citation type="submission" date="2018-06" db="EMBL/GenBank/DDBJ databases">
        <title>Metagenomic assembly of (sub)arctic Cyanobacteria and their associated microbiome from non-axenic cultures.</title>
        <authorList>
            <person name="Baurain D."/>
        </authorList>
    </citation>
    <scope>NUCLEOTIDE SEQUENCE [LARGE SCALE GENOMIC DNA]</scope>
    <source>
        <strain evidence="2">ULC027bin1</strain>
    </source>
</reference>
<evidence type="ECO:0000313" key="3">
    <source>
        <dbReference type="Proteomes" id="UP000249794"/>
    </source>
</evidence>
<protein>
    <recommendedName>
        <fullName evidence="4">Type I-D CRISPR-associated protein Cas10d/Csc3</fullName>
    </recommendedName>
</protein>
<name>A0A2W4ZG71_9CYAN</name>
<evidence type="ECO:0000313" key="2">
    <source>
        <dbReference type="EMBL" id="PZO57175.1"/>
    </source>
</evidence>
<organism evidence="2 3">
    <name type="scientific">Phormidesmis priestleyi</name>
    <dbReference type="NCBI Taxonomy" id="268141"/>
    <lineage>
        <taxon>Bacteria</taxon>
        <taxon>Bacillati</taxon>
        <taxon>Cyanobacteriota</taxon>
        <taxon>Cyanophyceae</taxon>
        <taxon>Leptolyngbyales</taxon>
        <taxon>Leptolyngbyaceae</taxon>
        <taxon>Phormidesmis</taxon>
    </lineage>
</organism>
<feature type="compositionally biased region" description="Basic and acidic residues" evidence="1">
    <location>
        <begin position="241"/>
        <end position="252"/>
    </location>
</feature>
<comment type="caution">
    <text evidence="2">The sequence shown here is derived from an EMBL/GenBank/DDBJ whole genome shotgun (WGS) entry which is preliminary data.</text>
</comment>
<proteinExistence type="predicted"/>
<evidence type="ECO:0008006" key="4">
    <source>
        <dbReference type="Google" id="ProtNLM"/>
    </source>
</evidence>